<dbReference type="KEGG" id="kne:92184210"/>
<evidence type="ECO:0000256" key="1">
    <source>
        <dbReference type="SAM" id="MobiDB-lite"/>
    </source>
</evidence>
<dbReference type="EMBL" id="JBCAWK010000014">
    <property type="protein sequence ID" value="KAK8844158.1"/>
    <property type="molecule type" value="Genomic_DNA"/>
</dbReference>
<evidence type="ECO:0000313" key="2">
    <source>
        <dbReference type="EMBL" id="KAK8844158.1"/>
    </source>
</evidence>
<organism evidence="2 3">
    <name type="scientific">Kwoniella newhampshirensis</name>
    <dbReference type="NCBI Taxonomy" id="1651941"/>
    <lineage>
        <taxon>Eukaryota</taxon>
        <taxon>Fungi</taxon>
        <taxon>Dikarya</taxon>
        <taxon>Basidiomycota</taxon>
        <taxon>Agaricomycotina</taxon>
        <taxon>Tremellomycetes</taxon>
        <taxon>Tremellales</taxon>
        <taxon>Cryptococcaceae</taxon>
        <taxon>Kwoniella</taxon>
    </lineage>
</organism>
<dbReference type="GeneID" id="92184210"/>
<gene>
    <name evidence="2" type="ORF">IAR55_006952</name>
</gene>
<dbReference type="Proteomes" id="UP001388673">
    <property type="component" value="Unassembled WGS sequence"/>
</dbReference>
<comment type="caution">
    <text evidence="2">The sequence shown here is derived from an EMBL/GenBank/DDBJ whole genome shotgun (WGS) entry which is preliminary data.</text>
</comment>
<feature type="region of interest" description="Disordered" evidence="1">
    <location>
        <begin position="108"/>
        <end position="139"/>
    </location>
</feature>
<dbReference type="RefSeq" id="XP_066799722.1">
    <property type="nucleotide sequence ID" value="XM_066950030.1"/>
</dbReference>
<evidence type="ECO:0000313" key="3">
    <source>
        <dbReference type="Proteomes" id="UP001388673"/>
    </source>
</evidence>
<dbReference type="AlphaFoldDB" id="A0AAW0YIK0"/>
<feature type="compositionally biased region" description="Low complexity" evidence="1">
    <location>
        <begin position="118"/>
        <end position="139"/>
    </location>
</feature>
<name>A0AAW0YIK0_9TREE</name>
<protein>
    <recommendedName>
        <fullName evidence="4">RRM domain-containing protein</fullName>
    </recommendedName>
</protein>
<keyword evidence="3" id="KW-1185">Reference proteome</keyword>
<proteinExistence type="predicted"/>
<accession>A0AAW0YIK0</accession>
<evidence type="ECO:0008006" key="4">
    <source>
        <dbReference type="Google" id="ProtNLM"/>
    </source>
</evidence>
<sequence>MPSITKAVQNATGSAVRGGLQPKMFSAGQVDRMPSKQKPTCLILRDVPRMALPTDVLRALRDVGAVDESFGVSSITSPPPSLPRTPSLTRTWHLSTRSPAHCTSIYQHLSSRPPFSSNPPTRSIPSSSSASASTSNAVPPSSFVQYTDSNATQWISSLISRAMDESNLRAEKRGELAVEKTFTTEWVMKPGFGGRRVVIKGLPGGVSYEDVKRLGKDCGVVDGQDACKRLPPSKFSLVSTFCLTTNTVADAHRLARKVHMKWYKSVLHGEKYLMRAQVVY</sequence>
<reference evidence="2 3" key="1">
    <citation type="journal article" date="2024" name="bioRxiv">
        <title>Comparative genomics of Cryptococcus and Kwoniella reveals pathogenesis evolution and contrasting karyotype dynamics via intercentromeric recombination or chromosome fusion.</title>
        <authorList>
            <person name="Coelho M.A."/>
            <person name="David-Palma M."/>
            <person name="Shea T."/>
            <person name="Bowers K."/>
            <person name="McGinley-Smith S."/>
            <person name="Mohammad A.W."/>
            <person name="Gnirke A."/>
            <person name="Yurkov A.M."/>
            <person name="Nowrousian M."/>
            <person name="Sun S."/>
            <person name="Cuomo C.A."/>
            <person name="Heitman J."/>
        </authorList>
    </citation>
    <scope>NUCLEOTIDE SEQUENCE [LARGE SCALE GENOMIC DNA]</scope>
    <source>
        <strain evidence="2 3">CBS 13917</strain>
    </source>
</reference>